<name>A0ABY7WEZ4_9SPHI</name>
<dbReference type="InterPro" id="IPR018490">
    <property type="entry name" value="cNMP-bd_dom_sf"/>
</dbReference>
<dbReference type="RefSeq" id="WP_274265909.1">
    <property type="nucleotide sequence ID" value="NZ_CP117880.1"/>
</dbReference>
<protein>
    <submittedName>
        <fullName evidence="1">Crp/Fnr family transcriptional regulator</fullName>
    </submittedName>
</protein>
<dbReference type="InterPro" id="IPR014710">
    <property type="entry name" value="RmlC-like_jellyroll"/>
</dbReference>
<sequence>MIPNFLLSFLDQVLPLHSLQSGFTSQLLAIARVVKYRKAEFWLAHAPPSEELGIVLRGTLMQFRYDNNQQRVMQLWNKSDYLIDGSILMPKPHAEERIIFLENSELILLPIAKIRQLEASYPAASQLVATLVNQRIAQLQEQLFSQRFQSPKMRLAFVLQHHKRAFYLLTSQQKASYIGISKQSLYTILQDCANH</sequence>
<dbReference type="Proteomes" id="UP001221558">
    <property type="component" value="Chromosome"/>
</dbReference>
<dbReference type="SUPFAM" id="SSF51206">
    <property type="entry name" value="cAMP-binding domain-like"/>
    <property type="match status" value="1"/>
</dbReference>
<proteinExistence type="predicted"/>
<accession>A0ABY7WEZ4</accession>
<evidence type="ECO:0000313" key="1">
    <source>
        <dbReference type="EMBL" id="WDF67179.1"/>
    </source>
</evidence>
<gene>
    <name evidence="1" type="ORF">PQ465_12780</name>
</gene>
<evidence type="ECO:0000313" key="2">
    <source>
        <dbReference type="Proteomes" id="UP001221558"/>
    </source>
</evidence>
<dbReference type="EMBL" id="CP117880">
    <property type="protein sequence ID" value="WDF67179.1"/>
    <property type="molecule type" value="Genomic_DNA"/>
</dbReference>
<dbReference type="Gene3D" id="2.60.120.10">
    <property type="entry name" value="Jelly Rolls"/>
    <property type="match status" value="1"/>
</dbReference>
<reference evidence="1 2" key="1">
    <citation type="submission" date="2023-02" db="EMBL/GenBank/DDBJ databases">
        <title>Genome sequence of Sphingobacterium sp. KACC 22765.</title>
        <authorList>
            <person name="Kim S."/>
            <person name="Heo J."/>
            <person name="Kwon S.-W."/>
        </authorList>
    </citation>
    <scope>NUCLEOTIDE SEQUENCE [LARGE SCALE GENOMIC DNA]</scope>
    <source>
        <strain evidence="1 2">KACC 22765</strain>
    </source>
</reference>
<organism evidence="1 2">
    <name type="scientific">Sphingobacterium oryzagri</name>
    <dbReference type="NCBI Taxonomy" id="3025669"/>
    <lineage>
        <taxon>Bacteria</taxon>
        <taxon>Pseudomonadati</taxon>
        <taxon>Bacteroidota</taxon>
        <taxon>Sphingobacteriia</taxon>
        <taxon>Sphingobacteriales</taxon>
        <taxon>Sphingobacteriaceae</taxon>
        <taxon>Sphingobacterium</taxon>
    </lineage>
</organism>
<keyword evidence="2" id="KW-1185">Reference proteome</keyword>